<feature type="transmembrane region" description="Helical" evidence="6">
    <location>
        <begin position="92"/>
        <end position="111"/>
    </location>
</feature>
<comment type="similarity">
    <text evidence="2">Belongs to the TspO/BZRP family.</text>
</comment>
<evidence type="ECO:0000256" key="6">
    <source>
        <dbReference type="SAM" id="Phobius"/>
    </source>
</evidence>
<dbReference type="AlphaFoldDB" id="A0A4Q2UE77"/>
<dbReference type="PANTHER" id="PTHR10057">
    <property type="entry name" value="PERIPHERAL-TYPE BENZODIAZEPINE RECEPTOR"/>
    <property type="match status" value="1"/>
</dbReference>
<evidence type="ECO:0000256" key="5">
    <source>
        <dbReference type="ARBA" id="ARBA00023136"/>
    </source>
</evidence>
<keyword evidence="3 6" id="KW-0812">Transmembrane</keyword>
<evidence type="ECO:0000313" key="7">
    <source>
        <dbReference type="EMBL" id="RYC33115.1"/>
    </source>
</evidence>
<keyword evidence="4 6" id="KW-1133">Transmembrane helix</keyword>
<evidence type="ECO:0000256" key="1">
    <source>
        <dbReference type="ARBA" id="ARBA00004141"/>
    </source>
</evidence>
<accession>A0A4Q2UE77</accession>
<evidence type="ECO:0000256" key="2">
    <source>
        <dbReference type="ARBA" id="ARBA00007524"/>
    </source>
</evidence>
<reference evidence="7 8" key="2">
    <citation type="submission" date="2019-02" db="EMBL/GenBank/DDBJ databases">
        <title>'Lichenibacterium ramalinii' gen. nov. sp. nov., 'Lichenibacterium minor' gen. nov. sp. nov.</title>
        <authorList>
            <person name="Pankratov T."/>
        </authorList>
    </citation>
    <scope>NUCLEOTIDE SEQUENCE [LARGE SCALE GENOMIC DNA]</scope>
    <source>
        <strain evidence="7 8">RmlP026</strain>
    </source>
</reference>
<dbReference type="Gene3D" id="1.20.1260.100">
    <property type="entry name" value="TspO/MBR protein"/>
    <property type="match status" value="1"/>
</dbReference>
<dbReference type="Pfam" id="PF03073">
    <property type="entry name" value="TspO_MBR"/>
    <property type="match status" value="1"/>
</dbReference>
<comment type="subcellular location">
    <subcellularLocation>
        <location evidence="1">Membrane</location>
        <topology evidence="1">Multi-pass membrane protein</topology>
    </subcellularLocation>
</comment>
<dbReference type="PANTHER" id="PTHR10057:SF0">
    <property type="entry name" value="TRANSLOCATOR PROTEIN"/>
    <property type="match status" value="1"/>
</dbReference>
<sequence>MSPSGVRSGHRPSRPGLVRDAALAVAPVAAATILQFGIAAANLRWYAGLLKPTFSPAPWLAATASLALAALLAAGFLRVLRSPDYLPDRPGAIRVFLVGLALDVAWSWLFFAGRHPTAALAAAAALAVVAAYAAWRFAVVDRRAGLLLTPWVAATGFAFLLDLSIALRNG</sequence>
<feature type="transmembrane region" description="Helical" evidence="6">
    <location>
        <begin position="147"/>
        <end position="167"/>
    </location>
</feature>
<dbReference type="GO" id="GO:0016020">
    <property type="term" value="C:membrane"/>
    <property type="evidence" value="ECO:0007669"/>
    <property type="project" value="UniProtKB-SubCell"/>
</dbReference>
<feature type="transmembrane region" description="Helical" evidence="6">
    <location>
        <begin position="21"/>
        <end position="47"/>
    </location>
</feature>
<dbReference type="InterPro" id="IPR038330">
    <property type="entry name" value="TspO/MBR-related_sf"/>
</dbReference>
<keyword evidence="5 6" id="KW-0472">Membrane</keyword>
<evidence type="ECO:0000256" key="4">
    <source>
        <dbReference type="ARBA" id="ARBA00022989"/>
    </source>
</evidence>
<dbReference type="OrthoDB" id="9795496at2"/>
<gene>
    <name evidence="7" type="ORF">D3273_04370</name>
</gene>
<dbReference type="InterPro" id="IPR004307">
    <property type="entry name" value="TspO_MBR"/>
</dbReference>
<dbReference type="GO" id="GO:0033013">
    <property type="term" value="P:tetrapyrrole metabolic process"/>
    <property type="evidence" value="ECO:0007669"/>
    <property type="project" value="UniProtKB-ARBA"/>
</dbReference>
<protein>
    <submittedName>
        <fullName evidence="7">Tryptophan-rich sensory protein</fullName>
    </submittedName>
</protein>
<feature type="transmembrane region" description="Helical" evidence="6">
    <location>
        <begin position="59"/>
        <end position="80"/>
    </location>
</feature>
<feature type="transmembrane region" description="Helical" evidence="6">
    <location>
        <begin position="117"/>
        <end position="135"/>
    </location>
</feature>
<comment type="caution">
    <text evidence="7">The sequence shown here is derived from an EMBL/GenBank/DDBJ whole genome shotgun (WGS) entry which is preliminary data.</text>
</comment>
<proteinExistence type="inferred from homology"/>
<dbReference type="EMBL" id="QYBB01000003">
    <property type="protein sequence ID" value="RYC33115.1"/>
    <property type="molecule type" value="Genomic_DNA"/>
</dbReference>
<dbReference type="Proteomes" id="UP000290759">
    <property type="component" value="Unassembled WGS sequence"/>
</dbReference>
<evidence type="ECO:0000313" key="8">
    <source>
        <dbReference type="Proteomes" id="UP000290759"/>
    </source>
</evidence>
<evidence type="ECO:0000256" key="3">
    <source>
        <dbReference type="ARBA" id="ARBA00022692"/>
    </source>
</evidence>
<reference evidence="7 8" key="1">
    <citation type="submission" date="2018-12" db="EMBL/GenBank/DDBJ databases">
        <authorList>
            <person name="Grouzdev D.S."/>
            <person name="Krutkina M.S."/>
        </authorList>
    </citation>
    <scope>NUCLEOTIDE SEQUENCE [LARGE SCALE GENOMIC DNA]</scope>
    <source>
        <strain evidence="7 8">RmlP026</strain>
    </source>
</reference>
<name>A0A4Q2UE77_9HYPH</name>
<keyword evidence="8" id="KW-1185">Reference proteome</keyword>
<organism evidence="7 8">
    <name type="scientific">Lichenibacterium minor</name>
    <dbReference type="NCBI Taxonomy" id="2316528"/>
    <lineage>
        <taxon>Bacteria</taxon>
        <taxon>Pseudomonadati</taxon>
        <taxon>Pseudomonadota</taxon>
        <taxon>Alphaproteobacteria</taxon>
        <taxon>Hyphomicrobiales</taxon>
        <taxon>Lichenihabitantaceae</taxon>
        <taxon>Lichenibacterium</taxon>
    </lineage>
</organism>